<dbReference type="RefSeq" id="WP_008504724.1">
    <property type="nucleotide sequence ID" value="NZ_CM001403.1"/>
</dbReference>
<dbReference type="EMBL" id="CM001403">
    <property type="protein sequence ID" value="EHQ25093.1"/>
    <property type="molecule type" value="Genomic_DNA"/>
</dbReference>
<name>H1YBM2_9SPHI</name>
<protein>
    <submittedName>
        <fullName evidence="1">Uncharacterized protein</fullName>
    </submittedName>
</protein>
<organism evidence="1 2">
    <name type="scientific">Mucilaginibacter paludis DSM 18603</name>
    <dbReference type="NCBI Taxonomy" id="714943"/>
    <lineage>
        <taxon>Bacteria</taxon>
        <taxon>Pseudomonadati</taxon>
        <taxon>Bacteroidota</taxon>
        <taxon>Sphingobacteriia</taxon>
        <taxon>Sphingobacteriales</taxon>
        <taxon>Sphingobacteriaceae</taxon>
        <taxon>Mucilaginibacter</taxon>
    </lineage>
</organism>
<dbReference type="AlphaFoldDB" id="H1YBM2"/>
<evidence type="ECO:0000313" key="2">
    <source>
        <dbReference type="Proteomes" id="UP000002774"/>
    </source>
</evidence>
<reference evidence="1" key="1">
    <citation type="submission" date="2011-09" db="EMBL/GenBank/DDBJ databases">
        <title>The permanent draft genome of Mucilaginibacter paludis DSM 18603.</title>
        <authorList>
            <consortium name="US DOE Joint Genome Institute (JGI-PGF)"/>
            <person name="Lucas S."/>
            <person name="Han J."/>
            <person name="Lapidus A."/>
            <person name="Bruce D."/>
            <person name="Goodwin L."/>
            <person name="Pitluck S."/>
            <person name="Peters L."/>
            <person name="Kyrpides N."/>
            <person name="Mavromatis K."/>
            <person name="Ivanova N."/>
            <person name="Mikhailova N."/>
            <person name="Held B."/>
            <person name="Detter J.C."/>
            <person name="Tapia R."/>
            <person name="Han C."/>
            <person name="Land M."/>
            <person name="Hauser L."/>
            <person name="Markowitz V."/>
            <person name="Cheng J.-F."/>
            <person name="Hugenholtz P."/>
            <person name="Woyke T."/>
            <person name="Wu D."/>
            <person name="Tindall B."/>
            <person name="Brambilla E."/>
            <person name="Klenk H.-P."/>
            <person name="Eisen J.A."/>
        </authorList>
    </citation>
    <scope>NUCLEOTIDE SEQUENCE [LARGE SCALE GENOMIC DNA]</scope>
    <source>
        <strain evidence="1">DSM 18603</strain>
    </source>
</reference>
<dbReference type="Proteomes" id="UP000002774">
    <property type="component" value="Chromosome"/>
</dbReference>
<sequence length="118" mass="12565">MNSKLFNPIKNKIAATIALLFFVVLGTGTMMAMKAPGEAKAIKKQDNTTWYYNGSSSSASAILTSSNWSTNTVPTDCQSGGNRPCSISVAASDQAELQTFLNGETKDDVMALAPQQRP</sequence>
<evidence type="ECO:0000313" key="1">
    <source>
        <dbReference type="EMBL" id="EHQ25093.1"/>
    </source>
</evidence>
<dbReference type="HOGENOM" id="CLU_2070474_0_0_10"/>
<gene>
    <name evidence="1" type="ORF">Mucpa_0913</name>
</gene>
<proteinExistence type="predicted"/>
<keyword evidence="2" id="KW-1185">Reference proteome</keyword>
<accession>H1YBM2</accession>